<dbReference type="Proteomes" id="UP001432046">
    <property type="component" value="Chromosome"/>
</dbReference>
<reference evidence="1" key="1">
    <citation type="journal article" date="2021" name="Int. J. Syst. Evol. Microbiol.">
        <title>Bradyrhizobium septentrionale sp. nov. (sv. septentrionale) and Bradyrhizobium quebecense sp. nov. (sv. septentrionale) associated with legumes native to Canada possess rearranged symbiosis genes and numerous insertion sequences.</title>
        <authorList>
            <person name="Bromfield E.S.P."/>
            <person name="Cloutier S."/>
        </authorList>
    </citation>
    <scope>NUCLEOTIDE SEQUENCE</scope>
    <source>
        <strain evidence="1">5S5</strain>
    </source>
</reference>
<reference evidence="1" key="2">
    <citation type="submission" date="2024-03" db="EMBL/GenBank/DDBJ databases">
        <authorList>
            <person name="Bromfield E.S.P."/>
            <person name="Cloutier S."/>
        </authorList>
    </citation>
    <scope>NUCLEOTIDE SEQUENCE</scope>
    <source>
        <strain evidence="1">5S5</strain>
    </source>
</reference>
<protein>
    <recommendedName>
        <fullName evidence="3">HTH HARE-type domain-containing protein</fullName>
    </recommendedName>
</protein>
<name>A0ABZ2P914_9BRAD</name>
<keyword evidence="2" id="KW-1185">Reference proteome</keyword>
<sequence>MPRAEILSKQALHTLSQLHAELAGKIDGNRKAGETLRAQMIQVEAVMKMLDPAFNARAISAKRRNQGNPWFKRGTLYRAILDVLRPAEGPMTADDICKALLSGRSPAATRAQENNLQAAILAALRKRNGGAVIGDGRPQRWRLKGGRD</sequence>
<evidence type="ECO:0000313" key="1">
    <source>
        <dbReference type="EMBL" id="WXC83737.1"/>
    </source>
</evidence>
<organism evidence="1 2">
    <name type="scientific">Bradyrhizobium septentrionale</name>
    <dbReference type="NCBI Taxonomy" id="1404411"/>
    <lineage>
        <taxon>Bacteria</taxon>
        <taxon>Pseudomonadati</taxon>
        <taxon>Pseudomonadota</taxon>
        <taxon>Alphaproteobacteria</taxon>
        <taxon>Hyphomicrobiales</taxon>
        <taxon>Nitrobacteraceae</taxon>
        <taxon>Bradyrhizobium</taxon>
    </lineage>
</organism>
<dbReference type="EMBL" id="CP147711">
    <property type="protein sequence ID" value="WXC83737.1"/>
    <property type="molecule type" value="Genomic_DNA"/>
</dbReference>
<evidence type="ECO:0008006" key="3">
    <source>
        <dbReference type="Google" id="ProtNLM"/>
    </source>
</evidence>
<accession>A0ABZ2P914</accession>
<gene>
    <name evidence="1" type="ORF">WDK88_20220</name>
</gene>
<proteinExistence type="predicted"/>
<dbReference type="RefSeq" id="WP_338821558.1">
    <property type="nucleotide sequence ID" value="NZ_CP147708.1"/>
</dbReference>
<evidence type="ECO:0000313" key="2">
    <source>
        <dbReference type="Proteomes" id="UP001432046"/>
    </source>
</evidence>